<dbReference type="AlphaFoldDB" id="B8ET15"/>
<dbReference type="KEGG" id="msl:Msil_2219"/>
<keyword evidence="3" id="KW-1185">Reference proteome</keyword>
<proteinExistence type="predicted"/>
<dbReference type="InterPro" id="IPR041698">
    <property type="entry name" value="Methyltransf_25"/>
</dbReference>
<dbReference type="Proteomes" id="UP000002257">
    <property type="component" value="Chromosome"/>
</dbReference>
<dbReference type="Gene3D" id="3.40.50.150">
    <property type="entry name" value="Vaccinia Virus protein VP39"/>
    <property type="match status" value="1"/>
</dbReference>
<evidence type="ECO:0000259" key="1">
    <source>
        <dbReference type="Pfam" id="PF13649"/>
    </source>
</evidence>
<keyword evidence="2" id="KW-0489">Methyltransferase</keyword>
<feature type="domain" description="Methyltransferase" evidence="1">
    <location>
        <begin position="85"/>
        <end position="177"/>
    </location>
</feature>
<dbReference type="EMBL" id="CP001280">
    <property type="protein sequence ID" value="ACK51153.1"/>
    <property type="molecule type" value="Genomic_DNA"/>
</dbReference>
<dbReference type="OrthoDB" id="189743at2"/>
<name>B8ET15_METSB</name>
<reference evidence="2 3" key="1">
    <citation type="journal article" date="2010" name="J. Bacteriol.">
        <title>Complete genome sequence of the aerobic facultative methanotroph Methylocella silvestris BL2.</title>
        <authorList>
            <person name="Chen Y."/>
            <person name="Crombie A."/>
            <person name="Rahman M.T."/>
            <person name="Dedysh S.N."/>
            <person name="Liesack W."/>
            <person name="Stott M.B."/>
            <person name="Alam M."/>
            <person name="Theisen A.R."/>
            <person name="Murrell J.C."/>
            <person name="Dunfield P.F."/>
        </authorList>
    </citation>
    <scope>NUCLEOTIDE SEQUENCE [LARGE SCALE GENOMIC DNA]</scope>
    <source>
        <strain evidence="3">DSM 15510 / CIP 108128 / LMG 27833 / NCIMB 13906 / BL2</strain>
    </source>
</reference>
<dbReference type="CDD" id="cd02440">
    <property type="entry name" value="AdoMet_MTases"/>
    <property type="match status" value="1"/>
</dbReference>
<dbReference type="GO" id="GO:0010420">
    <property type="term" value="F:polyprenyldihydroxybenzoate methyltransferase activity"/>
    <property type="evidence" value="ECO:0007669"/>
    <property type="project" value="TreeGrafter"/>
</dbReference>
<keyword evidence="2" id="KW-0808">Transferase</keyword>
<evidence type="ECO:0000313" key="2">
    <source>
        <dbReference type="EMBL" id="ACK51153.1"/>
    </source>
</evidence>
<dbReference type="Pfam" id="PF13649">
    <property type="entry name" value="Methyltransf_25"/>
    <property type="match status" value="1"/>
</dbReference>
<organism evidence="2 3">
    <name type="scientific">Methylocella silvestris (strain DSM 15510 / CIP 108128 / LMG 27833 / NCIMB 13906 / BL2)</name>
    <dbReference type="NCBI Taxonomy" id="395965"/>
    <lineage>
        <taxon>Bacteria</taxon>
        <taxon>Pseudomonadati</taxon>
        <taxon>Pseudomonadota</taxon>
        <taxon>Alphaproteobacteria</taxon>
        <taxon>Hyphomicrobiales</taxon>
        <taxon>Beijerinckiaceae</taxon>
        <taxon>Methylocella</taxon>
    </lineage>
</organism>
<evidence type="ECO:0000313" key="3">
    <source>
        <dbReference type="Proteomes" id="UP000002257"/>
    </source>
</evidence>
<protein>
    <submittedName>
        <fullName evidence="2">Methyltransferase type 11</fullName>
    </submittedName>
</protein>
<dbReference type="HOGENOM" id="CLU_105064_0_0_5"/>
<dbReference type="InterPro" id="IPR029063">
    <property type="entry name" value="SAM-dependent_MTases_sf"/>
</dbReference>
<dbReference type="SUPFAM" id="SSF53335">
    <property type="entry name" value="S-adenosyl-L-methionine-dependent methyltransferases"/>
    <property type="match status" value="1"/>
</dbReference>
<sequence length="242" mass="25832">MSGEAPRDAAFAARRAQARLELDALDPAKGGAPDPDPLRRNWFQAVYALAQNDPARVPWANLAPHPLVKSFVSFQLAGLNGLRLLDVGCGLGDNAECFAQAGADVTAFDLVEEATDWAKRRFAGSKVAYCAADLFAPPQDWRGNFDFINECYTLQALAPSLLGDAFEALAALLAPGGKLFLIARARDEEADPASGPPWPLPPSVFTQAAKAGLTPLVIEDIAATAEVLGRHWRALLRRSNGA</sequence>
<accession>B8ET15</accession>
<dbReference type="PANTHER" id="PTHR43464:SF23">
    <property type="entry name" value="JUVENILE HORMONE ACID O-METHYLTRANSFERASE"/>
    <property type="match status" value="1"/>
</dbReference>
<dbReference type="RefSeq" id="WP_012591222.1">
    <property type="nucleotide sequence ID" value="NC_011666.1"/>
</dbReference>
<dbReference type="GO" id="GO:0032259">
    <property type="term" value="P:methylation"/>
    <property type="evidence" value="ECO:0007669"/>
    <property type="project" value="UniProtKB-KW"/>
</dbReference>
<dbReference type="eggNOG" id="COG2227">
    <property type="taxonomic scope" value="Bacteria"/>
</dbReference>
<gene>
    <name evidence="2" type="ordered locus">Msil_2219</name>
</gene>
<dbReference type="STRING" id="395965.Msil_2219"/>
<dbReference type="PANTHER" id="PTHR43464">
    <property type="entry name" value="METHYLTRANSFERASE"/>
    <property type="match status" value="1"/>
</dbReference>